<proteinExistence type="predicted"/>
<dbReference type="Proteomes" id="UP000248544">
    <property type="component" value="Unassembled WGS sequence"/>
</dbReference>
<dbReference type="PANTHER" id="PTHR37694">
    <property type="entry name" value="SLR8022 PROTEIN"/>
    <property type="match status" value="1"/>
</dbReference>
<dbReference type="EMBL" id="POUA01000185">
    <property type="protein sequence ID" value="PZG40953.1"/>
    <property type="molecule type" value="Genomic_DNA"/>
</dbReference>
<protein>
    <submittedName>
        <fullName evidence="1">LuxR family transcriptional regulator</fullName>
    </submittedName>
</protein>
<dbReference type="PANTHER" id="PTHR37694:SF1">
    <property type="entry name" value="SLR8022 PROTEIN"/>
    <property type="match status" value="1"/>
</dbReference>
<accession>A0A2W2FZ28</accession>
<dbReference type="InterPro" id="IPR011051">
    <property type="entry name" value="RmlC_Cupin_sf"/>
</dbReference>
<evidence type="ECO:0000313" key="1">
    <source>
        <dbReference type="EMBL" id="PZG40953.1"/>
    </source>
</evidence>
<dbReference type="SUPFAM" id="SSF51182">
    <property type="entry name" value="RmlC-like cupins"/>
    <property type="match status" value="1"/>
</dbReference>
<evidence type="ECO:0000313" key="2">
    <source>
        <dbReference type="Proteomes" id="UP000248544"/>
    </source>
</evidence>
<keyword evidence="2" id="KW-1185">Reference proteome</keyword>
<name>A0A2W2FZ28_9ACTN</name>
<dbReference type="InterPro" id="IPR014710">
    <property type="entry name" value="RmlC-like_jellyroll"/>
</dbReference>
<sequence length="115" mass="11630">MESRSLPDLAAELLATAREAAAGRAARTVHAGHGLRQTLLALAAGRGLGEHDSPGEATLQVLAGRVRLSAGAESWEGGAGDLVAIPPLRHALDAIEDSAVLLTVARQTVTAPAVA</sequence>
<dbReference type="AlphaFoldDB" id="A0A2W2FZ28"/>
<dbReference type="RefSeq" id="WP_111169363.1">
    <property type="nucleotide sequence ID" value="NZ_POUA01000185.1"/>
</dbReference>
<reference evidence="1 2" key="1">
    <citation type="submission" date="2018-01" db="EMBL/GenBank/DDBJ databases">
        <title>Draft genome sequence of Sphaerisporangium sp. 7K107.</title>
        <authorList>
            <person name="Sahin N."/>
            <person name="Saygin H."/>
            <person name="Ay H."/>
        </authorList>
    </citation>
    <scope>NUCLEOTIDE SEQUENCE [LARGE SCALE GENOMIC DNA]</scope>
    <source>
        <strain evidence="1 2">7K107</strain>
    </source>
</reference>
<dbReference type="Gene3D" id="2.60.120.10">
    <property type="entry name" value="Jelly Rolls"/>
    <property type="match status" value="1"/>
</dbReference>
<comment type="caution">
    <text evidence="1">The sequence shown here is derived from an EMBL/GenBank/DDBJ whole genome shotgun (WGS) entry which is preliminary data.</text>
</comment>
<organism evidence="1 2">
    <name type="scientific">Spongiactinospora gelatinilytica</name>
    <dbReference type="NCBI Taxonomy" id="2666298"/>
    <lineage>
        <taxon>Bacteria</taxon>
        <taxon>Bacillati</taxon>
        <taxon>Actinomycetota</taxon>
        <taxon>Actinomycetes</taxon>
        <taxon>Streptosporangiales</taxon>
        <taxon>Streptosporangiaceae</taxon>
        <taxon>Spongiactinospora</taxon>
    </lineage>
</organism>
<dbReference type="CDD" id="cd02230">
    <property type="entry name" value="cupin_HP0902-like"/>
    <property type="match status" value="1"/>
</dbReference>
<gene>
    <name evidence="1" type="ORF">C1I98_22190</name>
</gene>